<dbReference type="AlphaFoldDB" id="A0A1H7UGB1"/>
<keyword evidence="1" id="KW-0732">Signal</keyword>
<name>A0A1H7UGB1_9ACTN</name>
<evidence type="ECO:0008006" key="4">
    <source>
        <dbReference type="Google" id="ProtNLM"/>
    </source>
</evidence>
<dbReference type="InterPro" id="IPR006311">
    <property type="entry name" value="TAT_signal"/>
</dbReference>
<accession>A0A1H7UGB1</accession>
<feature type="chain" id="PRO_5011668765" description="Serine/threonine protein kinase" evidence="1">
    <location>
        <begin position="30"/>
        <end position="159"/>
    </location>
</feature>
<gene>
    <name evidence="2" type="ORF">SAMN05660976_03795</name>
</gene>
<dbReference type="STRING" id="46177.SAMN05660976_03795"/>
<evidence type="ECO:0000313" key="3">
    <source>
        <dbReference type="Proteomes" id="UP000198953"/>
    </source>
</evidence>
<sequence>MTIRRWVAGVAGVAGAAVLAAVSATPAQAFPQGSCGQSYRKVAVHPLKAGAKDGASYGTVTLYQSPTAHRKCAIARVSGTYVGRTKYLYVELFVDRNRDRAYGRGDTAVADGSEKYKWFAGPVYAPADGLCVRFAGAVRVGSGPLVRGGTPDGAWAHCA</sequence>
<dbReference type="Proteomes" id="UP000198953">
    <property type="component" value="Unassembled WGS sequence"/>
</dbReference>
<protein>
    <recommendedName>
        <fullName evidence="4">Serine/threonine protein kinase</fullName>
    </recommendedName>
</protein>
<reference evidence="2 3" key="1">
    <citation type="submission" date="2016-10" db="EMBL/GenBank/DDBJ databases">
        <authorList>
            <person name="de Groot N.N."/>
        </authorList>
    </citation>
    <scope>NUCLEOTIDE SEQUENCE [LARGE SCALE GENOMIC DNA]</scope>
    <source>
        <strain evidence="2 3">DSM 43357</strain>
    </source>
</reference>
<dbReference type="RefSeq" id="WP_091101832.1">
    <property type="nucleotide sequence ID" value="NZ_FOBF01000008.1"/>
</dbReference>
<evidence type="ECO:0000256" key="1">
    <source>
        <dbReference type="SAM" id="SignalP"/>
    </source>
</evidence>
<feature type="signal peptide" evidence="1">
    <location>
        <begin position="1"/>
        <end position="29"/>
    </location>
</feature>
<organism evidence="2 3">
    <name type="scientific">Nonomuraea pusilla</name>
    <dbReference type="NCBI Taxonomy" id="46177"/>
    <lineage>
        <taxon>Bacteria</taxon>
        <taxon>Bacillati</taxon>
        <taxon>Actinomycetota</taxon>
        <taxon>Actinomycetes</taxon>
        <taxon>Streptosporangiales</taxon>
        <taxon>Streptosporangiaceae</taxon>
        <taxon>Nonomuraea</taxon>
    </lineage>
</organism>
<dbReference type="PROSITE" id="PS51318">
    <property type="entry name" value="TAT"/>
    <property type="match status" value="1"/>
</dbReference>
<proteinExistence type="predicted"/>
<dbReference type="EMBL" id="FOBF01000008">
    <property type="protein sequence ID" value="SEL95784.1"/>
    <property type="molecule type" value="Genomic_DNA"/>
</dbReference>
<keyword evidence="3" id="KW-1185">Reference proteome</keyword>
<dbReference type="OrthoDB" id="3542075at2"/>
<evidence type="ECO:0000313" key="2">
    <source>
        <dbReference type="EMBL" id="SEL95784.1"/>
    </source>
</evidence>